<name>A0A6H9WLG0_9MICO</name>
<evidence type="ECO:0000313" key="4">
    <source>
        <dbReference type="Proteomes" id="UP000431744"/>
    </source>
</evidence>
<evidence type="ECO:0000256" key="1">
    <source>
        <dbReference type="SAM" id="MobiDB-lite"/>
    </source>
</evidence>
<sequence length="566" mass="61619">MTSSDPTMTSAASVNDRDGGEHDDLLEVHDPTGFPPVVTAKTPATRLDDLADRTVYLIDSRFDDSIELLKQIEAWFAEHMPSVTTRIEQLASTYAKDDPALWERVRADGDAAILGVGHCSTCAPAVATHAITLETKYGIPTVAVHTDTFKRVVTSVARMGGLPELPQVFVPQPVMGKSPQELRDYVDGADPTTDTPVMRAITEALTRAPAPAKAPAPDVSEKRFVAPASADRLYEQFAEKHWTDQLPIVLPTKRRVREMLAATSHDPDEVVGRLQPTANRGAWSFTVEKVAVNAVMAGAKPAYLPAILALASSGQTARGSTSSSGAAMTVVNGPFRDEVRMNSGVGALGPYNHANATIGRAYSLLSQNLQGGSVPGETFMGSLGNNYTYNGLTFAENEERSPWEPLHVQHGFATDESAATIFFGNRSTTFGLGLRKEHWREHVGDMLRGTDAVTAPVLLLDPIVARQFIDRGGFVNKADLIQWVHETATMRADRYWDLQVIQNYVYPRATFGEEPFASRLATPPGEDLRMFAPETINVVVVGGETNGYWQIMGARRSATVSIDEWR</sequence>
<feature type="compositionally biased region" description="Polar residues" evidence="1">
    <location>
        <begin position="1"/>
        <end position="13"/>
    </location>
</feature>
<comment type="caution">
    <text evidence="3">The sequence shown here is derived from an EMBL/GenBank/DDBJ whole genome shotgun (WGS) entry which is preliminary data.</text>
</comment>
<accession>A0A6H9WLG0</accession>
<dbReference type="OrthoDB" id="5240640at2"/>
<reference evidence="3 4" key="1">
    <citation type="submission" date="2019-09" db="EMBL/GenBank/DDBJ databases">
        <title>Phylogeny of genus Pseudoclavibacter and closely related genus.</title>
        <authorList>
            <person name="Li Y."/>
        </authorList>
    </citation>
    <scope>NUCLEOTIDE SEQUENCE [LARGE SCALE GENOMIC DNA]</scope>
    <source>
        <strain evidence="3 4">EGI 60007</strain>
    </source>
</reference>
<dbReference type="Pfam" id="PF24696">
    <property type="entry name" value="UGSC"/>
    <property type="match status" value="1"/>
</dbReference>
<dbReference type="AlphaFoldDB" id="A0A6H9WLG0"/>
<dbReference type="InterPro" id="IPR057767">
    <property type="entry name" value="UGSC-like_dom"/>
</dbReference>
<dbReference type="EMBL" id="WBJY01000001">
    <property type="protein sequence ID" value="KAB1648898.1"/>
    <property type="molecule type" value="Genomic_DNA"/>
</dbReference>
<evidence type="ECO:0000259" key="2">
    <source>
        <dbReference type="Pfam" id="PF24696"/>
    </source>
</evidence>
<keyword evidence="4" id="KW-1185">Reference proteome</keyword>
<feature type="region of interest" description="Disordered" evidence="1">
    <location>
        <begin position="1"/>
        <end position="24"/>
    </location>
</feature>
<dbReference type="Proteomes" id="UP000431744">
    <property type="component" value="Unassembled WGS sequence"/>
</dbReference>
<feature type="domain" description="UGSC-like" evidence="2">
    <location>
        <begin position="27"/>
        <end position="188"/>
    </location>
</feature>
<dbReference type="RefSeq" id="WP_158027452.1">
    <property type="nucleotide sequence ID" value="NZ_BMHG01000001.1"/>
</dbReference>
<gene>
    <name evidence="3" type="ORF">F8O04_00910</name>
</gene>
<protein>
    <recommendedName>
        <fullName evidence="2">UGSC-like domain-containing protein</fullName>
    </recommendedName>
</protein>
<organism evidence="3 4">
    <name type="scientific">Pseudoclavibacter endophyticus</name>
    <dbReference type="NCBI Taxonomy" id="1778590"/>
    <lineage>
        <taxon>Bacteria</taxon>
        <taxon>Bacillati</taxon>
        <taxon>Actinomycetota</taxon>
        <taxon>Actinomycetes</taxon>
        <taxon>Micrococcales</taxon>
        <taxon>Microbacteriaceae</taxon>
        <taxon>Pseudoclavibacter</taxon>
    </lineage>
</organism>
<proteinExistence type="predicted"/>
<evidence type="ECO:0000313" key="3">
    <source>
        <dbReference type="EMBL" id="KAB1648898.1"/>
    </source>
</evidence>
<feature type="compositionally biased region" description="Basic and acidic residues" evidence="1">
    <location>
        <begin position="15"/>
        <end position="24"/>
    </location>
</feature>